<evidence type="ECO:0000259" key="9">
    <source>
        <dbReference type="Pfam" id="PF01379"/>
    </source>
</evidence>
<dbReference type="SUPFAM" id="SSF53850">
    <property type="entry name" value="Periplasmic binding protein-like II"/>
    <property type="match status" value="1"/>
</dbReference>
<dbReference type="InterPro" id="IPR036803">
    <property type="entry name" value="Porphobilinogen_deaminase_C_sf"/>
</dbReference>
<feature type="modified residue" description="S-(dipyrrolylmethanemethyl)cysteine" evidence="8">
    <location>
        <position position="250"/>
    </location>
</feature>
<comment type="cofactor">
    <cofactor evidence="8">
        <name>dipyrromethane</name>
        <dbReference type="ChEBI" id="CHEBI:60342"/>
    </cofactor>
    <text evidence="8">Binds 1 dipyrromethane group covalently.</text>
</comment>
<evidence type="ECO:0000256" key="1">
    <source>
        <dbReference type="ARBA" id="ARBA00002869"/>
    </source>
</evidence>
<dbReference type="Gene3D" id="3.30.160.40">
    <property type="entry name" value="Porphobilinogen deaminase, C-terminal domain"/>
    <property type="match status" value="1"/>
</dbReference>
<dbReference type="PROSITE" id="PS00533">
    <property type="entry name" value="PORPHOBILINOGEN_DEAM"/>
    <property type="match status" value="1"/>
</dbReference>
<dbReference type="InterPro" id="IPR022419">
    <property type="entry name" value="Porphobilin_deaminase_cofac_BS"/>
</dbReference>
<evidence type="ECO:0000256" key="6">
    <source>
        <dbReference type="ARBA" id="ARBA00023244"/>
    </source>
</evidence>
<feature type="domain" description="Porphobilinogen deaminase C-terminal" evidence="10">
    <location>
        <begin position="237"/>
        <end position="303"/>
    </location>
</feature>
<dbReference type="EMBL" id="JADQDN010000008">
    <property type="protein sequence ID" value="MBF9197391.1"/>
    <property type="molecule type" value="Genomic_DNA"/>
</dbReference>
<protein>
    <recommendedName>
        <fullName evidence="8">Porphobilinogen deaminase</fullName>
        <shortName evidence="8">PBG</shortName>
        <ecNumber evidence="8">2.5.1.61</ecNumber>
    </recommendedName>
    <alternativeName>
        <fullName evidence="8">Hydroxymethylbilane synthase</fullName>
        <shortName evidence="8">HMBS</shortName>
    </alternativeName>
    <alternativeName>
        <fullName evidence="8">Pre-uroporphyrinogen synthase</fullName>
    </alternativeName>
</protein>
<dbReference type="SUPFAM" id="SSF54782">
    <property type="entry name" value="Porphobilinogen deaminase (hydroxymethylbilane synthase), C-terminal domain"/>
    <property type="match status" value="1"/>
</dbReference>
<evidence type="ECO:0000256" key="4">
    <source>
        <dbReference type="ARBA" id="ARBA00011245"/>
    </source>
</evidence>
<dbReference type="HAMAP" id="MF_00260">
    <property type="entry name" value="Porphobil_deam"/>
    <property type="match status" value="1"/>
</dbReference>
<keyword evidence="5 8" id="KW-0808">Transferase</keyword>
<comment type="caution">
    <text evidence="11">The sequence shown here is derived from an EMBL/GenBank/DDBJ whole genome shotgun (WGS) entry which is preliminary data.</text>
</comment>
<evidence type="ECO:0000256" key="2">
    <source>
        <dbReference type="ARBA" id="ARBA00004735"/>
    </source>
</evidence>
<comment type="subunit">
    <text evidence="4 8">Monomer.</text>
</comment>
<dbReference type="GO" id="GO:0004418">
    <property type="term" value="F:hydroxymethylbilane synthase activity"/>
    <property type="evidence" value="ECO:0007669"/>
    <property type="project" value="UniProtKB-EC"/>
</dbReference>
<evidence type="ECO:0000256" key="5">
    <source>
        <dbReference type="ARBA" id="ARBA00022679"/>
    </source>
</evidence>
<sequence length="313" mass="33211">MASSPTLVIGTRGSPLALAQAHETQDRLVAAHGSTGDGWTVEHLPLSIIKTTGDAIQDRPLSEAGGKGLFTKELDIALLEGSIDLAVHSAKDLPTTLPEGIVIAGFLPREDVRDAFISHRFKSISDLPQGAVVGSASLRRQAQVRRLRPDLQVTLLRGNVQTRLAKLERGEVDATLLAMAGLRRLGLTDHVTTVLETDDFLPAVGQGAIAIAVRAEDERVREALAPILDAPTGHALAAERAFLTILDGSCRTPIAGHARLIGGELKFRGLVLRPDGSESLEAMRRGSLGDAVALGREAGAELRARMPPDFLKA</sequence>
<comment type="pathway">
    <text evidence="2">Porphyrin-containing compound metabolism; protoporphyrin-IX biosynthesis; coproporphyrinogen-III from 5-aminolevulinate: step 2/4.</text>
</comment>
<evidence type="ECO:0000313" key="12">
    <source>
        <dbReference type="Proteomes" id="UP000611708"/>
    </source>
</evidence>
<gene>
    <name evidence="8 11" type="primary">hemC</name>
    <name evidence="11" type="ORF">I2H36_15225</name>
</gene>
<evidence type="ECO:0000256" key="7">
    <source>
        <dbReference type="ARBA" id="ARBA00048169"/>
    </source>
</evidence>
<reference evidence="11 12" key="1">
    <citation type="submission" date="2020-11" db="EMBL/GenBank/DDBJ databases">
        <authorList>
            <person name="Kim M.K."/>
        </authorList>
    </citation>
    <scope>NUCLEOTIDE SEQUENCE [LARGE SCALE GENOMIC DNA]</scope>
    <source>
        <strain evidence="11 12">BT290</strain>
    </source>
</reference>
<dbReference type="InterPro" id="IPR022418">
    <property type="entry name" value="Porphobilinogen_deaminase_C"/>
</dbReference>
<dbReference type="Gene3D" id="3.40.190.10">
    <property type="entry name" value="Periplasmic binding protein-like II"/>
    <property type="match status" value="2"/>
</dbReference>
<comment type="function">
    <text evidence="1 8">Tetrapolymerization of the monopyrrole PBG into the hydroxymethylbilane pre-uroporphyrinogen in several discrete steps.</text>
</comment>
<dbReference type="InterPro" id="IPR022417">
    <property type="entry name" value="Porphobilin_deaminase_N"/>
</dbReference>
<organism evidence="11 12">
    <name type="scientific">Microvirga terrestris</name>
    <dbReference type="NCBI Taxonomy" id="2791024"/>
    <lineage>
        <taxon>Bacteria</taxon>
        <taxon>Pseudomonadati</taxon>
        <taxon>Pseudomonadota</taxon>
        <taxon>Alphaproteobacteria</taxon>
        <taxon>Hyphomicrobiales</taxon>
        <taxon>Methylobacteriaceae</taxon>
        <taxon>Microvirga</taxon>
    </lineage>
</organism>
<evidence type="ECO:0000313" key="11">
    <source>
        <dbReference type="EMBL" id="MBF9197391.1"/>
    </source>
</evidence>
<proteinExistence type="inferred from homology"/>
<dbReference type="Proteomes" id="UP000611708">
    <property type="component" value="Unassembled WGS sequence"/>
</dbReference>
<evidence type="ECO:0000259" key="10">
    <source>
        <dbReference type="Pfam" id="PF03900"/>
    </source>
</evidence>
<dbReference type="PANTHER" id="PTHR11557">
    <property type="entry name" value="PORPHOBILINOGEN DEAMINASE"/>
    <property type="match status" value="1"/>
</dbReference>
<dbReference type="Pfam" id="PF01379">
    <property type="entry name" value="Porphobil_deam"/>
    <property type="match status" value="1"/>
</dbReference>
<dbReference type="PANTHER" id="PTHR11557:SF0">
    <property type="entry name" value="PORPHOBILINOGEN DEAMINASE"/>
    <property type="match status" value="1"/>
</dbReference>
<keyword evidence="12" id="KW-1185">Reference proteome</keyword>
<dbReference type="Pfam" id="PF03900">
    <property type="entry name" value="Porphobil_deamC"/>
    <property type="match status" value="1"/>
</dbReference>
<evidence type="ECO:0000256" key="8">
    <source>
        <dbReference type="HAMAP-Rule" id="MF_00260"/>
    </source>
</evidence>
<dbReference type="NCBIfam" id="TIGR00212">
    <property type="entry name" value="hemC"/>
    <property type="match status" value="1"/>
</dbReference>
<accession>A0ABS0HV64</accession>
<dbReference type="PIRSF" id="PIRSF001438">
    <property type="entry name" value="4pyrrol_synth_OHMeBilane_synth"/>
    <property type="match status" value="1"/>
</dbReference>
<name>A0ABS0HV64_9HYPH</name>
<feature type="domain" description="Porphobilinogen deaminase N-terminal" evidence="9">
    <location>
        <begin position="7"/>
        <end position="221"/>
    </location>
</feature>
<comment type="catalytic activity">
    <reaction evidence="7 8">
        <text>4 porphobilinogen + H2O = hydroxymethylbilane + 4 NH4(+)</text>
        <dbReference type="Rhea" id="RHEA:13185"/>
        <dbReference type="ChEBI" id="CHEBI:15377"/>
        <dbReference type="ChEBI" id="CHEBI:28938"/>
        <dbReference type="ChEBI" id="CHEBI:57845"/>
        <dbReference type="ChEBI" id="CHEBI:58126"/>
        <dbReference type="EC" id="2.5.1.61"/>
    </reaction>
</comment>
<dbReference type="PRINTS" id="PR00151">
    <property type="entry name" value="PORPHBDMNASE"/>
</dbReference>
<comment type="miscellaneous">
    <text evidence="8">The porphobilinogen subunits are added to the dipyrromethane group.</text>
</comment>
<comment type="similarity">
    <text evidence="3 8">Belongs to the HMBS family.</text>
</comment>
<dbReference type="EC" id="2.5.1.61" evidence="8"/>
<dbReference type="InterPro" id="IPR000860">
    <property type="entry name" value="HemC"/>
</dbReference>
<keyword evidence="6 8" id="KW-0627">Porphyrin biosynthesis</keyword>
<evidence type="ECO:0000256" key="3">
    <source>
        <dbReference type="ARBA" id="ARBA00005638"/>
    </source>
</evidence>
<dbReference type="RefSeq" id="WP_196264759.1">
    <property type="nucleotide sequence ID" value="NZ_JADQDN010000008.1"/>
</dbReference>